<dbReference type="Proteomes" id="UP000186922">
    <property type="component" value="Unassembled WGS sequence"/>
</dbReference>
<proteinExistence type="predicted"/>
<name>A0A1D1VJ37_RAMVA</name>
<organism evidence="1 2">
    <name type="scientific">Ramazzottius varieornatus</name>
    <name type="common">Water bear</name>
    <name type="synonym">Tardigrade</name>
    <dbReference type="NCBI Taxonomy" id="947166"/>
    <lineage>
        <taxon>Eukaryota</taxon>
        <taxon>Metazoa</taxon>
        <taxon>Ecdysozoa</taxon>
        <taxon>Tardigrada</taxon>
        <taxon>Eutardigrada</taxon>
        <taxon>Parachela</taxon>
        <taxon>Hypsibioidea</taxon>
        <taxon>Ramazzottiidae</taxon>
        <taxon>Ramazzottius</taxon>
    </lineage>
</organism>
<sequence length="177" mass="18563">MVSSSTEKVLEATTNLNTTLEHLVQWMSQSNTVAAGPDSPPPEKAPDMGGPKAIHCPILLPAGKLQQSVQDSLTGTGPEPKLQHCLEQSSSIAVNVHAGLRGVLLSTQVETWENCWAALSVVLAGARVVVVTVGAADVDVSVTGAAVLVDGVKTKYESPLETSSLLWSDTVNWPVDK</sequence>
<comment type="caution">
    <text evidence="1">The sequence shown here is derived from an EMBL/GenBank/DDBJ whole genome shotgun (WGS) entry which is preliminary data.</text>
</comment>
<gene>
    <name evidence="1" type="primary">RvY_12323-1</name>
    <name evidence="1" type="synonym">RvY_12323.1</name>
    <name evidence="1" type="ORF">RvY_12323</name>
</gene>
<dbReference type="AlphaFoldDB" id="A0A1D1VJ37"/>
<dbReference type="EMBL" id="BDGG01000007">
    <property type="protein sequence ID" value="GAV01645.1"/>
    <property type="molecule type" value="Genomic_DNA"/>
</dbReference>
<accession>A0A1D1VJ37</accession>
<evidence type="ECO:0000313" key="1">
    <source>
        <dbReference type="EMBL" id="GAV01645.1"/>
    </source>
</evidence>
<protein>
    <submittedName>
        <fullName evidence="1">Uncharacterized protein</fullName>
    </submittedName>
</protein>
<reference evidence="1 2" key="1">
    <citation type="journal article" date="2016" name="Nat. Commun.">
        <title>Extremotolerant tardigrade genome and improved radiotolerance of human cultured cells by tardigrade-unique protein.</title>
        <authorList>
            <person name="Hashimoto T."/>
            <person name="Horikawa D.D."/>
            <person name="Saito Y."/>
            <person name="Kuwahara H."/>
            <person name="Kozuka-Hata H."/>
            <person name="Shin-I T."/>
            <person name="Minakuchi Y."/>
            <person name="Ohishi K."/>
            <person name="Motoyama A."/>
            <person name="Aizu T."/>
            <person name="Enomoto A."/>
            <person name="Kondo K."/>
            <person name="Tanaka S."/>
            <person name="Hara Y."/>
            <person name="Koshikawa S."/>
            <person name="Sagara H."/>
            <person name="Miura T."/>
            <person name="Yokobori S."/>
            <person name="Miyagawa K."/>
            <person name="Suzuki Y."/>
            <person name="Kubo T."/>
            <person name="Oyama M."/>
            <person name="Kohara Y."/>
            <person name="Fujiyama A."/>
            <person name="Arakawa K."/>
            <person name="Katayama T."/>
            <person name="Toyoda A."/>
            <person name="Kunieda T."/>
        </authorList>
    </citation>
    <scope>NUCLEOTIDE SEQUENCE [LARGE SCALE GENOMIC DNA]</scope>
    <source>
        <strain evidence="1 2">YOKOZUNA-1</strain>
    </source>
</reference>
<evidence type="ECO:0000313" key="2">
    <source>
        <dbReference type="Proteomes" id="UP000186922"/>
    </source>
</evidence>
<keyword evidence="2" id="KW-1185">Reference proteome</keyword>